<feature type="non-terminal residue" evidence="1">
    <location>
        <position position="1"/>
    </location>
</feature>
<dbReference type="RefSeq" id="XP_008880166.1">
    <property type="nucleotide sequence ID" value="XM_008881944.1"/>
</dbReference>
<name>A0A024TAF7_9STRA</name>
<dbReference type="AlphaFoldDB" id="A0A024TAF7"/>
<dbReference type="EMBL" id="KI914013">
    <property type="protein sequence ID" value="ETV91135.1"/>
    <property type="molecule type" value="Genomic_DNA"/>
</dbReference>
<reference evidence="1" key="1">
    <citation type="submission" date="2013-12" db="EMBL/GenBank/DDBJ databases">
        <title>The Genome Sequence of Aphanomyces invadans NJM9701.</title>
        <authorList>
            <consortium name="The Broad Institute Genomics Platform"/>
            <person name="Russ C."/>
            <person name="Tyler B."/>
            <person name="van West P."/>
            <person name="Dieguez-Uribeondo J."/>
            <person name="Young S.K."/>
            <person name="Zeng Q."/>
            <person name="Gargeya S."/>
            <person name="Fitzgerald M."/>
            <person name="Abouelleil A."/>
            <person name="Alvarado L."/>
            <person name="Chapman S.B."/>
            <person name="Gainer-Dewar J."/>
            <person name="Goldberg J."/>
            <person name="Griggs A."/>
            <person name="Gujja S."/>
            <person name="Hansen M."/>
            <person name="Howarth C."/>
            <person name="Imamovic A."/>
            <person name="Ireland A."/>
            <person name="Larimer J."/>
            <person name="McCowan C."/>
            <person name="Murphy C."/>
            <person name="Pearson M."/>
            <person name="Poon T.W."/>
            <person name="Priest M."/>
            <person name="Roberts A."/>
            <person name="Saif S."/>
            <person name="Shea T."/>
            <person name="Sykes S."/>
            <person name="Wortman J."/>
            <person name="Nusbaum C."/>
            <person name="Birren B."/>
        </authorList>
    </citation>
    <scope>NUCLEOTIDE SEQUENCE [LARGE SCALE GENOMIC DNA]</scope>
    <source>
        <strain evidence="1">NJM9701</strain>
    </source>
</reference>
<feature type="non-terminal residue" evidence="1">
    <location>
        <position position="140"/>
    </location>
</feature>
<proteinExistence type="predicted"/>
<protein>
    <submittedName>
        <fullName evidence="1">Uncharacterized protein</fullName>
    </submittedName>
</protein>
<dbReference type="VEuPathDB" id="FungiDB:H310_14147"/>
<accession>A0A024TAF7</accession>
<sequence>RNRRQHRLLRVRSCVNVPSLGRQVLRGLRGYCWLQALCLDRLQRRDLLAEAPGRAQVFPSRRESRRPQHRLQSAGPRCRLLWKRHHDVFAIECVWMLCRLQGDGWLQGVLVERLQRRHVLAQVSQGRGHPSTRDCVGHDL</sequence>
<dbReference type="GeneID" id="20091197"/>
<evidence type="ECO:0000313" key="1">
    <source>
        <dbReference type="EMBL" id="ETV91135.1"/>
    </source>
</evidence>
<organism evidence="1">
    <name type="scientific">Aphanomyces invadans</name>
    <dbReference type="NCBI Taxonomy" id="157072"/>
    <lineage>
        <taxon>Eukaryota</taxon>
        <taxon>Sar</taxon>
        <taxon>Stramenopiles</taxon>
        <taxon>Oomycota</taxon>
        <taxon>Saprolegniomycetes</taxon>
        <taxon>Saprolegniales</taxon>
        <taxon>Verrucalvaceae</taxon>
        <taxon>Aphanomyces</taxon>
    </lineage>
</organism>
<gene>
    <name evidence="1" type="ORF">H310_14147</name>
</gene>